<dbReference type="InterPro" id="IPR012677">
    <property type="entry name" value="Nucleotide-bd_a/b_plait_sf"/>
</dbReference>
<dbReference type="AlphaFoldDB" id="A0A2J6S6L9"/>
<protein>
    <recommendedName>
        <fullName evidence="4">RRM domain-containing protein</fullName>
    </recommendedName>
</protein>
<dbReference type="InterPro" id="IPR003954">
    <property type="entry name" value="RRM_euk-type"/>
</dbReference>
<proteinExistence type="predicted"/>
<dbReference type="PANTHER" id="PTHR48027">
    <property type="entry name" value="HETEROGENEOUS NUCLEAR RIBONUCLEOPROTEIN 87F-RELATED"/>
    <property type="match status" value="1"/>
</dbReference>
<accession>A0A2J6S6L9</accession>
<sequence length="601" mass="65798">MSSPAATPSASASKVFGASPASFVEPSPASTYGDSTASNAGDCPQTPGREDDEGVLLNSVAKLSINNGKSSSVKHYSPPFVRKGVQASAEDPFTTTPRTSTQLTPTGPKSKGRAAKSDNWRSGSSSGSSVGRSSSPSPSRYLITKRGKDIFLKKYETEDDVVEFYDKVDVDVSAAASQSVFPPSCSVFVANLLQSETDEALEVAVTQVFREFGTVWVKIRRDHKHMPFAFCQYRLPEHAERAIREGRGRLINGRPCRCEKAKAHRLFFVERKFGSPITPEEVVQLLRGFGPLDLVRPANAVELAQLDLNEGVMVQFQMYDDGQAALQAFRYHDVFKIQSMANVCSPARSVGTSNPAYRKYIETYEVDKRSVHVGSLPADTEEIELLQIFEKYGPIEKIALHKSESMINAGQKHCFAFIEFKMSSAVPQAINEMHGSTFKDKVIRVTQKDSDRAGKPNTIPSKPASTSPKYIQQPVTPMTPGYGAAYVYPYGSPYYSYPAYYEGQYYPASPYNYPPYYAYSGSPSYASGSTSTADASGGPSGQHYYGHYPQYPYWGYSPHAQAAYFAPAFTPTENEGAQEDRSATPTPTGHTDATESSLESQ</sequence>
<dbReference type="SMART" id="SM00361">
    <property type="entry name" value="RRM_1"/>
    <property type="match status" value="2"/>
</dbReference>
<dbReference type="InterPro" id="IPR035979">
    <property type="entry name" value="RBD_domain_sf"/>
</dbReference>
<feature type="domain" description="RRM" evidence="4">
    <location>
        <begin position="185"/>
        <end position="263"/>
    </location>
</feature>
<feature type="compositionally biased region" description="Low complexity" evidence="3">
    <location>
        <begin position="121"/>
        <end position="140"/>
    </location>
</feature>
<dbReference type="EMBL" id="KZ613939">
    <property type="protein sequence ID" value="PMD46410.1"/>
    <property type="molecule type" value="Genomic_DNA"/>
</dbReference>
<feature type="compositionally biased region" description="Polar residues" evidence="3">
    <location>
        <begin position="64"/>
        <end position="74"/>
    </location>
</feature>
<dbReference type="Gene3D" id="3.30.70.330">
    <property type="match status" value="2"/>
</dbReference>
<dbReference type="InterPro" id="IPR052462">
    <property type="entry name" value="SLIRP/GR-RBP-like"/>
</dbReference>
<dbReference type="SMART" id="SM00360">
    <property type="entry name" value="RRM"/>
    <property type="match status" value="2"/>
</dbReference>
<feature type="region of interest" description="Disordered" evidence="3">
    <location>
        <begin position="1"/>
        <end position="141"/>
    </location>
</feature>
<name>A0A2J6S6L9_HYAVF</name>
<gene>
    <name evidence="5" type="ORF">L207DRAFT_628958</name>
</gene>
<dbReference type="PROSITE" id="PS50102">
    <property type="entry name" value="RRM"/>
    <property type="match status" value="2"/>
</dbReference>
<evidence type="ECO:0000313" key="6">
    <source>
        <dbReference type="Proteomes" id="UP000235786"/>
    </source>
</evidence>
<feature type="compositionally biased region" description="Polar residues" evidence="3">
    <location>
        <begin position="583"/>
        <end position="601"/>
    </location>
</feature>
<dbReference type="OrthoDB" id="410044at2759"/>
<evidence type="ECO:0000259" key="4">
    <source>
        <dbReference type="PROSITE" id="PS50102"/>
    </source>
</evidence>
<dbReference type="Pfam" id="PF00076">
    <property type="entry name" value="RRM_1"/>
    <property type="match status" value="2"/>
</dbReference>
<feature type="region of interest" description="Disordered" evidence="3">
    <location>
        <begin position="447"/>
        <end position="472"/>
    </location>
</feature>
<dbReference type="STRING" id="1149755.A0A2J6S6L9"/>
<feature type="compositionally biased region" description="Polar residues" evidence="3">
    <location>
        <begin position="28"/>
        <end position="39"/>
    </location>
</feature>
<dbReference type="CDD" id="cd00590">
    <property type="entry name" value="RRM_SF"/>
    <property type="match status" value="1"/>
</dbReference>
<feature type="region of interest" description="Disordered" evidence="3">
    <location>
        <begin position="567"/>
        <end position="601"/>
    </location>
</feature>
<dbReference type="Proteomes" id="UP000235786">
    <property type="component" value="Unassembled WGS sequence"/>
</dbReference>
<feature type="compositionally biased region" description="Low complexity" evidence="3">
    <location>
        <begin position="1"/>
        <end position="13"/>
    </location>
</feature>
<evidence type="ECO:0000256" key="1">
    <source>
        <dbReference type="ARBA" id="ARBA00022884"/>
    </source>
</evidence>
<dbReference type="InterPro" id="IPR000504">
    <property type="entry name" value="RRM_dom"/>
</dbReference>
<reference evidence="5 6" key="1">
    <citation type="submission" date="2016-04" db="EMBL/GenBank/DDBJ databases">
        <title>A degradative enzymes factory behind the ericoid mycorrhizal symbiosis.</title>
        <authorList>
            <consortium name="DOE Joint Genome Institute"/>
            <person name="Martino E."/>
            <person name="Morin E."/>
            <person name="Grelet G."/>
            <person name="Kuo A."/>
            <person name="Kohler A."/>
            <person name="Daghino S."/>
            <person name="Barry K."/>
            <person name="Choi C."/>
            <person name="Cichocki N."/>
            <person name="Clum A."/>
            <person name="Copeland A."/>
            <person name="Hainaut M."/>
            <person name="Haridas S."/>
            <person name="Labutti K."/>
            <person name="Lindquist E."/>
            <person name="Lipzen A."/>
            <person name="Khouja H.-R."/>
            <person name="Murat C."/>
            <person name="Ohm R."/>
            <person name="Olson A."/>
            <person name="Spatafora J."/>
            <person name="Veneault-Fourrey C."/>
            <person name="Henrissat B."/>
            <person name="Grigoriev I."/>
            <person name="Martin F."/>
            <person name="Perotto S."/>
        </authorList>
    </citation>
    <scope>NUCLEOTIDE SEQUENCE [LARGE SCALE GENOMIC DNA]</scope>
    <source>
        <strain evidence="5 6">F</strain>
    </source>
</reference>
<dbReference type="SUPFAM" id="SSF54928">
    <property type="entry name" value="RNA-binding domain, RBD"/>
    <property type="match status" value="2"/>
</dbReference>
<feature type="compositionally biased region" description="Low complexity" evidence="3">
    <location>
        <begin position="92"/>
        <end position="106"/>
    </location>
</feature>
<evidence type="ECO:0000256" key="3">
    <source>
        <dbReference type="SAM" id="MobiDB-lite"/>
    </source>
</evidence>
<evidence type="ECO:0000313" key="5">
    <source>
        <dbReference type="EMBL" id="PMD46410.1"/>
    </source>
</evidence>
<feature type="domain" description="RRM" evidence="4">
    <location>
        <begin position="369"/>
        <end position="450"/>
    </location>
</feature>
<dbReference type="FunFam" id="3.30.70.330:FF:000736">
    <property type="entry name" value="Polyadenylate-binding protein, putative"/>
    <property type="match status" value="1"/>
</dbReference>
<keyword evidence="1 2" id="KW-0694">RNA-binding</keyword>
<keyword evidence="6" id="KW-1185">Reference proteome</keyword>
<feature type="compositionally biased region" description="Polar residues" evidence="3">
    <location>
        <begin position="458"/>
        <end position="472"/>
    </location>
</feature>
<dbReference type="GO" id="GO:0003723">
    <property type="term" value="F:RNA binding"/>
    <property type="evidence" value="ECO:0007669"/>
    <property type="project" value="UniProtKB-UniRule"/>
</dbReference>
<evidence type="ECO:0000256" key="2">
    <source>
        <dbReference type="PROSITE-ProRule" id="PRU00176"/>
    </source>
</evidence>
<organism evidence="5 6">
    <name type="scientific">Hyaloscypha variabilis (strain UAMH 11265 / GT02V1 / F)</name>
    <name type="common">Meliniomyces variabilis</name>
    <dbReference type="NCBI Taxonomy" id="1149755"/>
    <lineage>
        <taxon>Eukaryota</taxon>
        <taxon>Fungi</taxon>
        <taxon>Dikarya</taxon>
        <taxon>Ascomycota</taxon>
        <taxon>Pezizomycotina</taxon>
        <taxon>Leotiomycetes</taxon>
        <taxon>Helotiales</taxon>
        <taxon>Hyaloscyphaceae</taxon>
        <taxon>Hyaloscypha</taxon>
        <taxon>Hyaloscypha variabilis</taxon>
    </lineage>
</organism>